<dbReference type="GO" id="GO:0016887">
    <property type="term" value="F:ATP hydrolysis activity"/>
    <property type="evidence" value="ECO:0007669"/>
    <property type="project" value="TreeGrafter"/>
</dbReference>
<keyword evidence="7" id="KW-0234">DNA repair</keyword>
<reference evidence="12 13" key="1">
    <citation type="journal article" date="2012" name="Stand. Genomic Sci.">
        <title>Genome sequence of the orange-pigmented seawater bacterium Owenweeksia hongkongensis type strain (UST20020801(T)).</title>
        <authorList>
            <person name="Riedel T."/>
            <person name="Held B."/>
            <person name="Nolan M."/>
            <person name="Lucas S."/>
            <person name="Lapidus A."/>
            <person name="Tice H."/>
            <person name="Del Rio T.G."/>
            <person name="Cheng J.F."/>
            <person name="Han C."/>
            <person name="Tapia R."/>
            <person name="Goodwin L.A."/>
            <person name="Pitluck S."/>
            <person name="Liolios K."/>
            <person name="Mavromatis K."/>
            <person name="Pagani I."/>
            <person name="Ivanova N."/>
            <person name="Mikhailova N."/>
            <person name="Pati A."/>
            <person name="Chen A."/>
            <person name="Palaniappan K."/>
            <person name="Rohde M."/>
            <person name="Tindall B.J."/>
            <person name="Detter J.C."/>
            <person name="Goker M."/>
            <person name="Woyke T."/>
            <person name="Bristow J."/>
            <person name="Eisen J.A."/>
            <person name="Markowitz V."/>
            <person name="Hugenholtz P."/>
            <person name="Klenk H.P."/>
            <person name="Kyrpides N.C."/>
        </authorList>
    </citation>
    <scope>NUCLEOTIDE SEQUENCE</scope>
    <source>
        <strain evidence="13">DSM 17368 / JCM 12287 / NRRL B-23963</strain>
    </source>
</reference>
<evidence type="ECO:0000256" key="6">
    <source>
        <dbReference type="ARBA" id="ARBA00023125"/>
    </source>
</evidence>
<proteinExistence type="inferred from homology"/>
<evidence type="ECO:0000256" key="5">
    <source>
        <dbReference type="ARBA" id="ARBA00022840"/>
    </source>
</evidence>
<evidence type="ECO:0000259" key="11">
    <source>
        <dbReference type="PROSITE" id="PS51194"/>
    </source>
</evidence>
<dbReference type="Pfam" id="PF08494">
    <property type="entry name" value="DEAD_assoc"/>
    <property type="match status" value="1"/>
</dbReference>
<feature type="domain" description="Helicase ATP-binding" evidence="10">
    <location>
        <begin position="30"/>
        <end position="217"/>
    </location>
</feature>
<dbReference type="Pfam" id="PF00270">
    <property type="entry name" value="DEAD"/>
    <property type="match status" value="1"/>
</dbReference>
<evidence type="ECO:0000256" key="3">
    <source>
        <dbReference type="ARBA" id="ARBA00022801"/>
    </source>
</evidence>
<evidence type="ECO:0000256" key="7">
    <source>
        <dbReference type="ARBA" id="ARBA00023204"/>
    </source>
</evidence>
<dbReference type="eggNOG" id="COG1201">
    <property type="taxonomic scope" value="Bacteria"/>
</dbReference>
<dbReference type="PIRSF" id="PIRSF037307">
    <property type="entry name" value="Lhr-like_helic_prd"/>
    <property type="match status" value="1"/>
</dbReference>
<dbReference type="InterPro" id="IPR014001">
    <property type="entry name" value="Helicase_ATP-bd"/>
</dbReference>
<dbReference type="InterPro" id="IPR026362">
    <property type="entry name" value="DEXH_lig_assoc"/>
</dbReference>
<keyword evidence="5" id="KW-0067">ATP-binding</keyword>
<dbReference type="InterPro" id="IPR017170">
    <property type="entry name" value="Lhr-like"/>
</dbReference>
<dbReference type="GO" id="GO:0003677">
    <property type="term" value="F:DNA binding"/>
    <property type="evidence" value="ECO:0007669"/>
    <property type="project" value="UniProtKB-KW"/>
</dbReference>
<keyword evidence="1" id="KW-0547">Nucleotide-binding</keyword>
<feature type="domain" description="Helicase C-terminal" evidence="11">
    <location>
        <begin position="253"/>
        <end position="401"/>
    </location>
</feature>
<dbReference type="HOGENOM" id="CLU_002025_0_1_10"/>
<evidence type="ECO:0000256" key="9">
    <source>
        <dbReference type="ARBA" id="ARBA00093467"/>
    </source>
</evidence>
<dbReference type="Pfam" id="PF00271">
    <property type="entry name" value="Helicase_C"/>
    <property type="match status" value="1"/>
</dbReference>
<dbReference type="STRING" id="926562.Oweho_2639"/>
<dbReference type="CDD" id="cd18796">
    <property type="entry name" value="SF2_C_LHR"/>
    <property type="match status" value="1"/>
</dbReference>
<dbReference type="AlphaFoldDB" id="G8R8Z5"/>
<evidence type="ECO:0000256" key="1">
    <source>
        <dbReference type="ARBA" id="ARBA00022741"/>
    </source>
</evidence>
<dbReference type="InterPro" id="IPR052511">
    <property type="entry name" value="ATP-dep_Helicase"/>
</dbReference>
<keyword evidence="13" id="KW-1185">Reference proteome</keyword>
<gene>
    <name evidence="12" type="ordered locus">Oweho_2639</name>
</gene>
<evidence type="ECO:0000259" key="10">
    <source>
        <dbReference type="PROSITE" id="PS51192"/>
    </source>
</evidence>
<keyword evidence="4 12" id="KW-0347">Helicase</keyword>
<dbReference type="SMART" id="SM00487">
    <property type="entry name" value="DEXDc"/>
    <property type="match status" value="1"/>
</dbReference>
<dbReference type="SUPFAM" id="SSF52540">
    <property type="entry name" value="P-loop containing nucleoside triphosphate hydrolases"/>
    <property type="match status" value="1"/>
</dbReference>
<dbReference type="PANTHER" id="PTHR47962">
    <property type="entry name" value="ATP-DEPENDENT HELICASE LHR-RELATED-RELATED"/>
    <property type="match status" value="1"/>
</dbReference>
<keyword evidence="3" id="KW-0378">Hydrolase</keyword>
<dbReference type="Gene3D" id="3.40.50.300">
    <property type="entry name" value="P-loop containing nucleotide triphosphate hydrolases"/>
    <property type="match status" value="2"/>
</dbReference>
<keyword evidence="6" id="KW-0238">DNA-binding</keyword>
<dbReference type="Proteomes" id="UP000005631">
    <property type="component" value="Chromosome"/>
</dbReference>
<keyword evidence="2" id="KW-0227">DNA damage</keyword>
<dbReference type="GO" id="GO:0005524">
    <property type="term" value="F:ATP binding"/>
    <property type="evidence" value="ECO:0007669"/>
    <property type="project" value="UniProtKB-KW"/>
</dbReference>
<dbReference type="CDD" id="cd17922">
    <property type="entry name" value="DEXHc_LHR-like"/>
    <property type="match status" value="1"/>
</dbReference>
<dbReference type="InterPro" id="IPR011545">
    <property type="entry name" value="DEAD/DEAH_box_helicase_dom"/>
</dbReference>
<accession>G8R8Z5</accession>
<protein>
    <submittedName>
        <fullName evidence="12">Lhr-like helicase</fullName>
    </submittedName>
</protein>
<dbReference type="SMART" id="SM00490">
    <property type="entry name" value="HELICc"/>
    <property type="match status" value="1"/>
</dbReference>
<sequence length="821" mass="93223">MKESKKIFPQAHQWFQSKGWQVAPFQEEAWQAYADGKSGLVNAPTGSGKTYSLMLPVLLSGDSTSPRPSPPRRGGEGVRCIWITPIRALAKEIFQSAERAIEALDLDWTVDVRTGDTTTAQRAKQKAKMPNLLITTPESLHLLISSKGYDKTFKNLKCVVVDEWHELMGSKRAVQMELGLSRLRGLNPTLRTWGISATIGNMEEALEVLLGPHFPEREIAVIKADIQKKIEVVSILPDEVETLPWAGHLGIKMLKKVLPVIDKSESTLIFTNTRSMAEIWYQKILDVAPKMAGIMAMHHGSISRDIRFWVEDALHTGLLKAVVCTSSLDLGVDFRPVESIVQIGSPKGVARFMQRAGRSGHQPGATSRIYFVPTHTLELVEAAALRQGIVDNIVEEREPYIRSFDVLVQYLVTLAVSDGFYPKEIFEEVKKTFSYESISPEEWQWCLDFITTGGKSLSGYDEFHKVEIMQDGLFKVTSRRTAQRHRMSMGTIVSDAMIKVKFQRGGYLGSIEEYFFSRLKPGDVFWFAGQNLELVKMRGMIAEVRKANTKNGLVPSWKGGRMPLSAKMGAMLRRKIEESVSKQHNDPELKLIEPLWELQRERSHIPSRDEFLIEKYKSEDGYHLFFYPFEGRLVHEGMATLLAYRLSLFKPLTFSIAMNDYGFELLADSSIPIEEALDSDVFTLTDLREDIMQSVNAVEMARRRFRDIASIAGLIFTGYPGQPVKDRHLQSSSQLIFNVLQDYEPDNLLLQQAYDEALEFQLEEGRLRQALERIHKQEIVIQNMDKPSPFSFPIMVDRMSRDKLTSESLEDQVKKMKLKMG</sequence>
<dbReference type="PATRIC" id="fig|926562.3.peg.2653"/>
<evidence type="ECO:0000313" key="12">
    <source>
        <dbReference type="EMBL" id="AEV33603.1"/>
    </source>
</evidence>
<evidence type="ECO:0000256" key="4">
    <source>
        <dbReference type="ARBA" id="ARBA00022806"/>
    </source>
</evidence>
<name>G8R8Z5_OWEHD</name>
<dbReference type="PROSITE" id="PS51192">
    <property type="entry name" value="HELICASE_ATP_BIND_1"/>
    <property type="match status" value="1"/>
</dbReference>
<evidence type="ECO:0000256" key="2">
    <source>
        <dbReference type="ARBA" id="ARBA00022763"/>
    </source>
</evidence>
<evidence type="ECO:0000256" key="8">
    <source>
        <dbReference type="ARBA" id="ARBA00023235"/>
    </source>
</evidence>
<dbReference type="InterPro" id="IPR001650">
    <property type="entry name" value="Helicase_C-like"/>
</dbReference>
<dbReference type="NCBIfam" id="TIGR04121">
    <property type="entry name" value="DEXH_lig_assoc"/>
    <property type="match status" value="1"/>
</dbReference>
<dbReference type="EMBL" id="CP003156">
    <property type="protein sequence ID" value="AEV33603.1"/>
    <property type="molecule type" value="Genomic_DNA"/>
</dbReference>
<dbReference type="RefSeq" id="WP_014202952.1">
    <property type="nucleotide sequence ID" value="NC_016599.1"/>
</dbReference>
<evidence type="ECO:0000313" key="13">
    <source>
        <dbReference type="Proteomes" id="UP000005631"/>
    </source>
</evidence>
<dbReference type="InterPro" id="IPR013701">
    <property type="entry name" value="Lhr-like_DEAD/DEAH_assoc"/>
</dbReference>
<dbReference type="GO" id="GO:0006281">
    <property type="term" value="P:DNA repair"/>
    <property type="evidence" value="ECO:0007669"/>
    <property type="project" value="UniProtKB-KW"/>
</dbReference>
<keyword evidence="8" id="KW-0413">Isomerase</keyword>
<dbReference type="OrthoDB" id="9815222at2"/>
<organism evidence="12 13">
    <name type="scientific">Owenweeksia hongkongensis (strain DSM 17368 / CIP 108786 / JCM 12287 / NRRL B-23963 / UST20020801)</name>
    <dbReference type="NCBI Taxonomy" id="926562"/>
    <lineage>
        <taxon>Bacteria</taxon>
        <taxon>Pseudomonadati</taxon>
        <taxon>Bacteroidota</taxon>
        <taxon>Flavobacteriia</taxon>
        <taxon>Flavobacteriales</taxon>
        <taxon>Owenweeksiaceae</taxon>
        <taxon>Owenweeksia</taxon>
    </lineage>
</organism>
<dbReference type="PROSITE" id="PS51194">
    <property type="entry name" value="HELICASE_CTER"/>
    <property type="match status" value="1"/>
</dbReference>
<dbReference type="InterPro" id="IPR045628">
    <property type="entry name" value="Lhr_WH_dom"/>
</dbReference>
<dbReference type="GO" id="GO:0004386">
    <property type="term" value="F:helicase activity"/>
    <property type="evidence" value="ECO:0007669"/>
    <property type="project" value="UniProtKB-KW"/>
</dbReference>
<dbReference type="KEGG" id="oho:Oweho_2639"/>
<dbReference type="InterPro" id="IPR027417">
    <property type="entry name" value="P-loop_NTPase"/>
</dbReference>
<dbReference type="PANTHER" id="PTHR47962:SF3">
    <property type="entry name" value="LARGE ATP-DEPENDENT HELICASE-RELATED PROTEIN"/>
    <property type="match status" value="1"/>
</dbReference>
<comment type="similarity">
    <text evidence="9">Belongs to the Lhr helicase family. Lhr-Core subfamily.</text>
</comment>
<dbReference type="Pfam" id="PF19306">
    <property type="entry name" value="WHD_Lhr"/>
    <property type="match status" value="1"/>
</dbReference>